<keyword evidence="1" id="KW-1133">Transmembrane helix</keyword>
<protein>
    <submittedName>
        <fullName evidence="2">Uncharacterized protein</fullName>
    </submittedName>
</protein>
<accession>A0A1V1P155</accession>
<gene>
    <name evidence="2" type="ORF">OMM_04467</name>
</gene>
<feature type="transmembrane region" description="Helical" evidence="1">
    <location>
        <begin position="129"/>
        <end position="152"/>
    </location>
</feature>
<dbReference type="Proteomes" id="UP000189670">
    <property type="component" value="Unassembled WGS sequence"/>
</dbReference>
<keyword evidence="1" id="KW-0812">Transmembrane</keyword>
<organism evidence="2 3">
    <name type="scientific">Candidatus Magnetoglobus multicellularis str. Araruama</name>
    <dbReference type="NCBI Taxonomy" id="890399"/>
    <lineage>
        <taxon>Bacteria</taxon>
        <taxon>Pseudomonadati</taxon>
        <taxon>Thermodesulfobacteriota</taxon>
        <taxon>Desulfobacteria</taxon>
        <taxon>Desulfobacterales</taxon>
        <taxon>Desulfobacteraceae</taxon>
        <taxon>Candidatus Magnetoglobus</taxon>
    </lineage>
</organism>
<sequence>MKFCFQFKRGNLPECYKYKRYVYRKRKNFSHPICVPPQKIMSNYIKELSVKISSILFKYKKLDCNINYIRISISKIIHEQSKSLFSSNIPTKNRYSFLFFSYSSHYVNQNNFCANKHGFMNNQKIATNYILHIFVICLLLEKFGYSLFFTFLKDKT</sequence>
<dbReference type="EMBL" id="ATBP01000892">
    <property type="protein sequence ID" value="ETR68609.1"/>
    <property type="molecule type" value="Genomic_DNA"/>
</dbReference>
<evidence type="ECO:0000313" key="3">
    <source>
        <dbReference type="Proteomes" id="UP000189670"/>
    </source>
</evidence>
<name>A0A1V1P155_9BACT</name>
<proteinExistence type="predicted"/>
<evidence type="ECO:0000313" key="2">
    <source>
        <dbReference type="EMBL" id="ETR68609.1"/>
    </source>
</evidence>
<reference evidence="3" key="1">
    <citation type="submission" date="2012-11" db="EMBL/GenBank/DDBJ databases">
        <authorList>
            <person name="Lucero-Rivera Y.E."/>
            <person name="Tovar-Ramirez D."/>
        </authorList>
    </citation>
    <scope>NUCLEOTIDE SEQUENCE [LARGE SCALE GENOMIC DNA]</scope>
    <source>
        <strain evidence="3">Araruama</strain>
    </source>
</reference>
<dbReference type="AlphaFoldDB" id="A0A1V1P155"/>
<evidence type="ECO:0000256" key="1">
    <source>
        <dbReference type="SAM" id="Phobius"/>
    </source>
</evidence>
<keyword evidence="1" id="KW-0472">Membrane</keyword>
<comment type="caution">
    <text evidence="2">The sequence shown here is derived from an EMBL/GenBank/DDBJ whole genome shotgun (WGS) entry which is preliminary data.</text>
</comment>